<dbReference type="GO" id="GO:0005829">
    <property type="term" value="C:cytosol"/>
    <property type="evidence" value="ECO:0007669"/>
    <property type="project" value="TreeGrafter"/>
</dbReference>
<dbReference type="Proteomes" id="UP000309561">
    <property type="component" value="Unassembled WGS sequence"/>
</dbReference>
<dbReference type="OrthoDB" id="9781415at2"/>
<dbReference type="PANTHER" id="PTHR46517">
    <property type="entry name" value="FRUCTOSE-2,6-BISPHOSPHATASE TIGAR"/>
    <property type="match status" value="1"/>
</dbReference>
<evidence type="ECO:0000256" key="3">
    <source>
        <dbReference type="PIRSR" id="PIRSR613078-2"/>
    </source>
</evidence>
<dbReference type="EMBL" id="SZPX01000001">
    <property type="protein sequence ID" value="TKI70952.1"/>
    <property type="molecule type" value="Genomic_DNA"/>
</dbReference>
<name>A0A4U2ZBA9_9BACT</name>
<dbReference type="Pfam" id="PF00300">
    <property type="entry name" value="His_Phos_1"/>
    <property type="match status" value="1"/>
</dbReference>
<feature type="binding site" evidence="3">
    <location>
        <position position="57"/>
    </location>
    <ligand>
        <name>substrate</name>
    </ligand>
</feature>
<protein>
    <submittedName>
        <fullName evidence="4">Histidine phosphatase family protein</fullName>
    </submittedName>
</protein>
<reference evidence="4 5" key="1">
    <citation type="submission" date="2019-04" db="EMBL/GenBank/DDBJ databases">
        <title>Sulfurimonas crateris sp. nov. a facultative anaerobic sulfur-oxidizing chemolithautotrophic bacterium isolated from a terrestrial mud vulcano.</title>
        <authorList>
            <person name="Ratnikova N.M."/>
            <person name="Slobodkin A.I."/>
            <person name="Merkel A.Y."/>
            <person name="Novikov A."/>
            <person name="Bonch-Osmolovskaya E.A."/>
            <person name="Slobodkina G.B."/>
        </authorList>
    </citation>
    <scope>NUCLEOTIDE SEQUENCE [LARGE SCALE GENOMIC DNA]</scope>
    <source>
        <strain evidence="4 5">SN118</strain>
    </source>
</reference>
<dbReference type="GO" id="GO:0004331">
    <property type="term" value="F:fructose-2,6-bisphosphate 2-phosphatase activity"/>
    <property type="evidence" value="ECO:0007669"/>
    <property type="project" value="TreeGrafter"/>
</dbReference>
<dbReference type="GO" id="GO:0045820">
    <property type="term" value="P:negative regulation of glycolytic process"/>
    <property type="evidence" value="ECO:0007669"/>
    <property type="project" value="TreeGrafter"/>
</dbReference>
<proteinExistence type="predicted"/>
<dbReference type="InterPro" id="IPR013078">
    <property type="entry name" value="His_Pase_superF_clade-1"/>
</dbReference>
<dbReference type="PANTHER" id="PTHR46517:SF1">
    <property type="entry name" value="FRUCTOSE-2,6-BISPHOSPHATASE TIGAR"/>
    <property type="match status" value="1"/>
</dbReference>
<dbReference type="InterPro" id="IPR029033">
    <property type="entry name" value="His_PPase_superfam"/>
</dbReference>
<evidence type="ECO:0000256" key="2">
    <source>
        <dbReference type="PIRSR" id="PIRSR613078-1"/>
    </source>
</evidence>
<dbReference type="InterPro" id="IPR051695">
    <property type="entry name" value="Phosphoglycerate_Mutase"/>
</dbReference>
<dbReference type="GO" id="GO:0043456">
    <property type="term" value="P:regulation of pentose-phosphate shunt"/>
    <property type="evidence" value="ECO:0007669"/>
    <property type="project" value="TreeGrafter"/>
</dbReference>
<evidence type="ECO:0000313" key="4">
    <source>
        <dbReference type="EMBL" id="TKI70952.1"/>
    </source>
</evidence>
<dbReference type="AlphaFoldDB" id="A0A4U2ZBA9"/>
<feature type="active site" description="Tele-phosphohistidine intermediate" evidence="2">
    <location>
        <position position="8"/>
    </location>
</feature>
<dbReference type="Gene3D" id="3.40.50.1240">
    <property type="entry name" value="Phosphoglycerate mutase-like"/>
    <property type="match status" value="1"/>
</dbReference>
<dbReference type="RefSeq" id="WP_137011301.1">
    <property type="nucleotide sequence ID" value="NZ_SZPX01000001.1"/>
</dbReference>
<comment type="caution">
    <text evidence="4">The sequence shown here is derived from an EMBL/GenBank/DDBJ whole genome shotgun (WGS) entry which is preliminary data.</text>
</comment>
<evidence type="ECO:0000313" key="5">
    <source>
        <dbReference type="Proteomes" id="UP000309561"/>
    </source>
</evidence>
<feature type="active site" description="Proton donor/acceptor" evidence="2">
    <location>
        <position position="79"/>
    </location>
</feature>
<organism evidence="4 5">
    <name type="scientific">Sulfurimonas crateris</name>
    <dbReference type="NCBI Taxonomy" id="2574727"/>
    <lineage>
        <taxon>Bacteria</taxon>
        <taxon>Pseudomonadati</taxon>
        <taxon>Campylobacterota</taxon>
        <taxon>Epsilonproteobacteria</taxon>
        <taxon>Campylobacterales</taxon>
        <taxon>Sulfurimonadaceae</taxon>
        <taxon>Sulfurimonas</taxon>
    </lineage>
</organism>
<evidence type="ECO:0000256" key="1">
    <source>
        <dbReference type="ARBA" id="ARBA00022801"/>
    </source>
</evidence>
<gene>
    <name evidence="4" type="ORF">FCU45_00755</name>
</gene>
<keyword evidence="5" id="KW-1185">Reference proteome</keyword>
<accession>A0A4U2ZBA9</accession>
<dbReference type="PIRSF" id="PIRSF000709">
    <property type="entry name" value="6PFK_2-Ptase"/>
    <property type="match status" value="1"/>
</dbReference>
<dbReference type="SUPFAM" id="SSF53254">
    <property type="entry name" value="Phosphoglycerate mutase-like"/>
    <property type="match status" value="1"/>
</dbReference>
<dbReference type="CDD" id="cd07067">
    <property type="entry name" value="HP_PGM_like"/>
    <property type="match status" value="1"/>
</dbReference>
<sequence length="179" mass="20629">MRVTLLRHAEVEERYKNCYNGHIDIGLSENGYLQARELAKELDTLKFDAVFCSDLRRAKETLRHSLHAQDANYTEKLREKSWGVHEGLSFDEIIAEGKVAYIDFLQWIEALDGEAHEEYVKRVEEFFFEFLPSLKKEDILVVTHAGVIRVLLSLINGITLEEAFGIKIENGSLTRVEIC</sequence>
<dbReference type="SMART" id="SM00855">
    <property type="entry name" value="PGAM"/>
    <property type="match status" value="1"/>
</dbReference>
<keyword evidence="1" id="KW-0378">Hydrolase</keyword>